<organism evidence="2 3">
    <name type="scientific">Dactylonectria estremocensis</name>
    <dbReference type="NCBI Taxonomy" id="1079267"/>
    <lineage>
        <taxon>Eukaryota</taxon>
        <taxon>Fungi</taxon>
        <taxon>Dikarya</taxon>
        <taxon>Ascomycota</taxon>
        <taxon>Pezizomycotina</taxon>
        <taxon>Sordariomycetes</taxon>
        <taxon>Hypocreomycetidae</taxon>
        <taxon>Hypocreales</taxon>
        <taxon>Nectriaceae</taxon>
        <taxon>Dactylonectria</taxon>
    </lineage>
</organism>
<dbReference type="AlphaFoldDB" id="A0A9P9DME3"/>
<gene>
    <name evidence="2" type="ORF">B0J13DRAFT_567301</name>
</gene>
<accession>A0A9P9DME3</accession>
<dbReference type="Proteomes" id="UP000717696">
    <property type="component" value="Unassembled WGS sequence"/>
</dbReference>
<evidence type="ECO:0000313" key="3">
    <source>
        <dbReference type="Proteomes" id="UP000717696"/>
    </source>
</evidence>
<sequence length="82" mass="8877">MLAGGHPIQMGTSLVLMLAAGTLRIISCFADLHADSEIWSAGNAARKSQIHLVRNTYESGTTHKLTTNESYTLTDTCYLLGH</sequence>
<keyword evidence="3" id="KW-1185">Reference proteome</keyword>
<feature type="chain" id="PRO_5040414171" description="Secreted protein" evidence="1">
    <location>
        <begin position="31"/>
        <end position="82"/>
    </location>
</feature>
<proteinExistence type="predicted"/>
<comment type="caution">
    <text evidence="2">The sequence shown here is derived from an EMBL/GenBank/DDBJ whole genome shotgun (WGS) entry which is preliminary data.</text>
</comment>
<feature type="signal peptide" evidence="1">
    <location>
        <begin position="1"/>
        <end position="30"/>
    </location>
</feature>
<reference evidence="2" key="1">
    <citation type="journal article" date="2021" name="Nat. Commun.">
        <title>Genetic determinants of endophytism in the Arabidopsis root mycobiome.</title>
        <authorList>
            <person name="Mesny F."/>
            <person name="Miyauchi S."/>
            <person name="Thiergart T."/>
            <person name="Pickel B."/>
            <person name="Atanasova L."/>
            <person name="Karlsson M."/>
            <person name="Huettel B."/>
            <person name="Barry K.W."/>
            <person name="Haridas S."/>
            <person name="Chen C."/>
            <person name="Bauer D."/>
            <person name="Andreopoulos W."/>
            <person name="Pangilinan J."/>
            <person name="LaButti K."/>
            <person name="Riley R."/>
            <person name="Lipzen A."/>
            <person name="Clum A."/>
            <person name="Drula E."/>
            <person name="Henrissat B."/>
            <person name="Kohler A."/>
            <person name="Grigoriev I.V."/>
            <person name="Martin F.M."/>
            <person name="Hacquard S."/>
        </authorList>
    </citation>
    <scope>NUCLEOTIDE SEQUENCE</scope>
    <source>
        <strain evidence="2">MPI-CAGE-AT-0021</strain>
    </source>
</reference>
<keyword evidence="1" id="KW-0732">Signal</keyword>
<evidence type="ECO:0000313" key="2">
    <source>
        <dbReference type="EMBL" id="KAH7121808.1"/>
    </source>
</evidence>
<evidence type="ECO:0008006" key="4">
    <source>
        <dbReference type="Google" id="ProtNLM"/>
    </source>
</evidence>
<dbReference type="EMBL" id="JAGMUU010000027">
    <property type="protein sequence ID" value="KAH7121808.1"/>
    <property type="molecule type" value="Genomic_DNA"/>
</dbReference>
<evidence type="ECO:0000256" key="1">
    <source>
        <dbReference type="SAM" id="SignalP"/>
    </source>
</evidence>
<name>A0A9P9DME3_9HYPO</name>
<protein>
    <recommendedName>
        <fullName evidence="4">Secreted protein</fullName>
    </recommendedName>
</protein>